<evidence type="ECO:0000256" key="1">
    <source>
        <dbReference type="SAM" id="MobiDB-lite"/>
    </source>
</evidence>
<dbReference type="SUPFAM" id="SSF53335">
    <property type="entry name" value="S-adenosyl-L-methionine-dependent methyltransferases"/>
    <property type="match status" value="1"/>
</dbReference>
<dbReference type="OrthoDB" id="430469at2759"/>
<keyword evidence="3" id="KW-1185">Reference proteome</keyword>
<feature type="region of interest" description="Disordered" evidence="1">
    <location>
        <begin position="1121"/>
        <end position="1149"/>
    </location>
</feature>
<feature type="region of interest" description="Disordered" evidence="1">
    <location>
        <begin position="796"/>
        <end position="815"/>
    </location>
</feature>
<feature type="region of interest" description="Disordered" evidence="1">
    <location>
        <begin position="127"/>
        <end position="199"/>
    </location>
</feature>
<reference evidence="2" key="1">
    <citation type="submission" date="2021-02" db="EMBL/GenBank/DDBJ databases">
        <authorList>
            <person name="Dougan E. K."/>
            <person name="Rhodes N."/>
            <person name="Thang M."/>
            <person name="Chan C."/>
        </authorList>
    </citation>
    <scope>NUCLEOTIDE SEQUENCE</scope>
</reference>
<dbReference type="Gene3D" id="3.40.50.150">
    <property type="entry name" value="Vaccinia Virus protein VP39"/>
    <property type="match status" value="1"/>
</dbReference>
<sequence length="2123" mass="232455">MSGAVPTDAPSDVPSDAGHTWGEVRAEDADEGGSHARSRPGAVAVQMAVRVLTEATEDMLMDTLEDVRLKARARLAALFAQSVAEGHQAYDADPVVGPVAFYDSALLAANLFPDDVVDQALAQSAQDGGVVDSSDSISDTPPEGVPAEKAAPVQQAPSPKPGAPTAALSPQPCSKKATAKAPNPQQLHPRDARQPKASDAVVSVAPQVLKVEVTVPAQFQDVIATETYTNDPVLVAPKGGSNPNPLFRYPPVPAHVQFGGKAPHPTAPTQQQQVMVKNVPKAKSNPVVPTVWTPKVEVPFGKVMARGLGRPPCQPEWGEVAVSVGAADKLEDLRRAGIKSAAQLSAAPRSQLRAILGDVVLDRLMQPAGTGAARGPGPRSDLPVVHPYARGSMQRISLEGQAGSFDAVDDAFLEDRYARTSRAPIESRWKTWQRLCAARSLDPLPLTQEKIFKVGALLKEGKYRSSAQYFSVAKQRHREAEYAWTDALDLAVQQAVRSINRGLGPARLKRDLFVDRAPSDLDAQLHAAYTRLQVPAEHQFAEPCAVLAMALWFLLRGIEVANVRCTDVHLNRGNVYSVANLFVYRWEAAFVSFPWCPPFGNRDPEVSTVVARLAQVVGFCLHNDASEEWMLSQLEDWAEHAFRVAGAQLLARSMVPLPTIQMLGRWGSMAVMRYVQEAVMNQPTITAAAVASHLSGAAPVRATDTLRDQVRRFVAECIEGHGVYVHNVKSRLAHKPCAGEAAVPSDEWLSVCGKWRYGTSSCLRNATVLPGFKLCSSCFPAKQSCPQFLVKTQVPSPQVPSQQKSRPMTTTQPPSLPVLKDLAEDSGLDTKVFQLLTDHGITNSGTFFYTFQDPSAVKKLLTPATVGEGVKLTTGTAVKLDDVQFMVALSVVDEIRVAKAKRDGALQSVSTTSTAAAAVSTSASKAPKVLPEGYWAEFLAEFQSEKIGGIARQFPTHLLSGADEVLARLVHERVTRSHTPLKLREIVAHRQFTASGQINPFRIQEESGSRMLLRDDGSFDRAPRHVPEPQKLQTSLDFLDSVKYGLLFARWGPELSIDAWIGWFSNLVRDHPQKYPQLRELYLRSSWTLCMELRQGVPFATAYKTVVSQANVAEALARYLPPDSKGDPRKRPGPYRASTAKATGSQAETQPVPFTQLRPVAILSFFDGIGVAAQALKSLCVEPTLYFSFETDVACQRCCTSQHSSVEHQGDALTVDPSRLASTLKTRCSSDTVLLVCAAPPCHDFSAIRGASSPGVAGPEGAKFVSWSKWLQQFASVCTLQLVLVVENVLMQPDIQDLFDRELCCKSFVCDAASWSVVSRPRLWWVSNLCPPKANEPTSASVCGGLARWRKYNRFWQLLPASPVFPKQVASTCSTAVFHNEVVAGRVLFPCLTTPAPSPAGRPPPPKRRRSESPGTMARWKEGSQQYPPWQYRKTALVRIAGIDRPPDAPTREWLHSLPSGYTAVCSEQERCTQLGNSWHLSVARFLLCLVLVQSQALSVSACAPGCWYPSVPDPTAELRFHPDGSRPLVRAASFWHRSSLNWDPCEQVVQRLSGPTDDPFAHLDWALGLDFLALFPVKLNPCLQWCYESQPLFQGKLPSWRQSVCDDLSALVEELREEQESWFLSAPLHVRQVCCRGQATLQVHLLTLTWLLDLLQFPGRRALVTELFWGFPLLGPLTPGTGWAPRSDYKYSRPLSPAEFKAANRAHVKDVVSSLKSGEHSETMFAEILEECQLGRVAGPFPASKLLLEEASSCASRAFPVVQGGKVRRADDWLRSHHNATVWVSDSPAYCGVDTLASCIQSAPVRQDMLLSAVDHEGAYRGLPVRSPSECGVILPVQKDRCLFVHNSLPFGSTGSVWSYLRVADVLSLLAVSLLFVPSAHFVDDFHQSESADVADSGFQSFKLFHSTLGFRMKVAKEKRPSCSHTLLGVLWTIVQDGVWASPGPERVQKLVDSLSECLQKGTCSGALAARLAGKLTFVCAWVFGKAGQALLKPLYRRQHSGSSGEAELPPALRVSFRLLVELLPALKPRFLPNISRSVSMRVARLYADAFITMHGQRRCANRWMDDSTALQQLKESTNGWGAIYIGPSGQRWSFRAEVPESVLRRCCSSRDYIYWLEAVAQ</sequence>
<evidence type="ECO:0000313" key="3">
    <source>
        <dbReference type="Proteomes" id="UP000601435"/>
    </source>
</evidence>
<dbReference type="Gene3D" id="1.10.443.10">
    <property type="entry name" value="Intergrase catalytic core"/>
    <property type="match status" value="1"/>
</dbReference>
<evidence type="ECO:0000313" key="2">
    <source>
        <dbReference type="EMBL" id="CAE7258741.1"/>
    </source>
</evidence>
<dbReference type="InterPro" id="IPR013762">
    <property type="entry name" value="Integrase-like_cat_sf"/>
</dbReference>
<gene>
    <name evidence="2" type="ORF">SNEC2469_LOCUS5827</name>
</gene>
<name>A0A812M8E2_9DINO</name>
<dbReference type="EMBL" id="CAJNJA010010529">
    <property type="protein sequence ID" value="CAE7258741.1"/>
    <property type="molecule type" value="Genomic_DNA"/>
</dbReference>
<dbReference type="GO" id="GO:0003677">
    <property type="term" value="F:DNA binding"/>
    <property type="evidence" value="ECO:0007669"/>
    <property type="project" value="InterPro"/>
</dbReference>
<feature type="region of interest" description="Disordered" evidence="1">
    <location>
        <begin position="1395"/>
        <end position="1426"/>
    </location>
</feature>
<accession>A0A812M8E2</accession>
<dbReference type="PANTHER" id="PTHR33050">
    <property type="entry name" value="REVERSE TRANSCRIPTASE DOMAIN-CONTAINING PROTEIN"/>
    <property type="match status" value="1"/>
</dbReference>
<organism evidence="2 3">
    <name type="scientific">Symbiodinium necroappetens</name>
    <dbReference type="NCBI Taxonomy" id="1628268"/>
    <lineage>
        <taxon>Eukaryota</taxon>
        <taxon>Sar</taxon>
        <taxon>Alveolata</taxon>
        <taxon>Dinophyceae</taxon>
        <taxon>Suessiales</taxon>
        <taxon>Symbiodiniaceae</taxon>
        <taxon>Symbiodinium</taxon>
    </lineage>
</organism>
<feature type="compositionally biased region" description="Low complexity" evidence="1">
    <location>
        <begin position="796"/>
        <end position="805"/>
    </location>
</feature>
<comment type="caution">
    <text evidence="2">The sequence shown here is derived from an EMBL/GenBank/DDBJ whole genome shotgun (WGS) entry which is preliminary data.</text>
</comment>
<proteinExistence type="predicted"/>
<dbReference type="InterPro" id="IPR029063">
    <property type="entry name" value="SAM-dependent_MTases_sf"/>
</dbReference>
<dbReference type="InterPro" id="IPR052055">
    <property type="entry name" value="Hepadnavirus_pol/RT"/>
</dbReference>
<dbReference type="GO" id="GO:0015074">
    <property type="term" value="P:DNA integration"/>
    <property type="evidence" value="ECO:0007669"/>
    <property type="project" value="InterPro"/>
</dbReference>
<dbReference type="GO" id="GO:0006310">
    <property type="term" value="P:DNA recombination"/>
    <property type="evidence" value="ECO:0007669"/>
    <property type="project" value="InterPro"/>
</dbReference>
<dbReference type="Proteomes" id="UP000601435">
    <property type="component" value="Unassembled WGS sequence"/>
</dbReference>
<protein>
    <submittedName>
        <fullName evidence="2">Uncharacterized protein</fullName>
    </submittedName>
</protein>
<feature type="compositionally biased region" description="Low complexity" evidence="1">
    <location>
        <begin position="127"/>
        <end position="139"/>
    </location>
</feature>
<dbReference type="PANTHER" id="PTHR33050:SF7">
    <property type="entry name" value="RIBONUCLEASE H"/>
    <property type="match status" value="1"/>
</dbReference>
<feature type="region of interest" description="Disordered" evidence="1">
    <location>
        <begin position="1"/>
        <end position="41"/>
    </location>
</feature>
<feature type="compositionally biased region" description="Polar residues" evidence="1">
    <location>
        <begin position="1140"/>
        <end position="1149"/>
    </location>
</feature>